<feature type="region of interest" description="Disordered" evidence="9">
    <location>
        <begin position="215"/>
        <end position="285"/>
    </location>
</feature>
<dbReference type="OrthoDB" id="1929813at2759"/>
<dbReference type="PANTHER" id="PTHR13208:SF2">
    <property type="entry name" value="MEDIATOR OF RNA POLYMERASE II TRANSCRIPTION SUBUNIT 4"/>
    <property type="match status" value="1"/>
</dbReference>
<evidence type="ECO:0000256" key="3">
    <source>
        <dbReference type="ARBA" id="ARBA00020629"/>
    </source>
</evidence>
<protein>
    <recommendedName>
        <fullName evidence="3 8">Mediator of RNA polymerase II transcription subunit 4</fullName>
    </recommendedName>
    <alternativeName>
        <fullName evidence="7 8">Mediator complex subunit 4</fullName>
    </alternativeName>
</protein>
<proteinExistence type="inferred from homology"/>
<evidence type="ECO:0000256" key="8">
    <source>
        <dbReference type="RuleBase" id="RU364141"/>
    </source>
</evidence>
<keyword evidence="4 8" id="KW-0805">Transcription regulation</keyword>
<reference evidence="10 11" key="1">
    <citation type="journal article" date="2016" name="Nat. Commun.">
        <title>Ectomycorrhizal ecology is imprinted in the genome of the dominant symbiotic fungus Cenococcum geophilum.</title>
        <authorList>
            <consortium name="DOE Joint Genome Institute"/>
            <person name="Peter M."/>
            <person name="Kohler A."/>
            <person name="Ohm R.A."/>
            <person name="Kuo A."/>
            <person name="Krutzmann J."/>
            <person name="Morin E."/>
            <person name="Arend M."/>
            <person name="Barry K.W."/>
            <person name="Binder M."/>
            <person name="Choi C."/>
            <person name="Clum A."/>
            <person name="Copeland A."/>
            <person name="Grisel N."/>
            <person name="Haridas S."/>
            <person name="Kipfer T."/>
            <person name="LaButti K."/>
            <person name="Lindquist E."/>
            <person name="Lipzen A."/>
            <person name="Maire R."/>
            <person name="Meier B."/>
            <person name="Mihaltcheva S."/>
            <person name="Molinier V."/>
            <person name="Murat C."/>
            <person name="Poggeler S."/>
            <person name="Quandt C.A."/>
            <person name="Sperisen C."/>
            <person name="Tritt A."/>
            <person name="Tisserant E."/>
            <person name="Crous P.W."/>
            <person name="Henrissat B."/>
            <person name="Nehls U."/>
            <person name="Egli S."/>
            <person name="Spatafora J.W."/>
            <person name="Grigoriev I.V."/>
            <person name="Martin F.M."/>
        </authorList>
    </citation>
    <scope>NUCLEOTIDE SEQUENCE [LARGE SCALE GENOMIC DNA]</scope>
    <source>
        <strain evidence="10 11">CBS 207.34</strain>
    </source>
</reference>
<organism evidence="10 11">
    <name type="scientific">Glonium stellatum</name>
    <dbReference type="NCBI Taxonomy" id="574774"/>
    <lineage>
        <taxon>Eukaryota</taxon>
        <taxon>Fungi</taxon>
        <taxon>Dikarya</taxon>
        <taxon>Ascomycota</taxon>
        <taxon>Pezizomycotina</taxon>
        <taxon>Dothideomycetes</taxon>
        <taxon>Pleosporomycetidae</taxon>
        <taxon>Gloniales</taxon>
        <taxon>Gloniaceae</taxon>
        <taxon>Glonium</taxon>
    </lineage>
</organism>
<comment type="function">
    <text evidence="8">Component of the Mediator complex, a coactivator involved in the regulated transcription of nearly all RNA polymerase II-dependent genes. Mediator functions as a bridge to convey information from gene-specific regulatory proteins to the basal RNA polymerase II transcription machinery. Mediator is recruited to promoters by direct interactions with regulatory proteins and serves as a scaffold for the assembly of a functional preinitiation complex with RNA polymerase II and the general transcription factors.</text>
</comment>
<dbReference type="InterPro" id="IPR019258">
    <property type="entry name" value="Mediator_Med4"/>
</dbReference>
<comment type="similarity">
    <text evidence="2 8">Belongs to the Mediator complex subunit 4 family.</text>
</comment>
<evidence type="ECO:0000256" key="2">
    <source>
        <dbReference type="ARBA" id="ARBA00009626"/>
    </source>
</evidence>
<keyword evidence="6 8" id="KW-0539">Nucleus</keyword>
<dbReference type="GO" id="GO:0006357">
    <property type="term" value="P:regulation of transcription by RNA polymerase II"/>
    <property type="evidence" value="ECO:0007669"/>
    <property type="project" value="InterPro"/>
</dbReference>
<evidence type="ECO:0000256" key="1">
    <source>
        <dbReference type="ARBA" id="ARBA00004123"/>
    </source>
</evidence>
<keyword evidence="8" id="KW-0010">Activator</keyword>
<dbReference type="AlphaFoldDB" id="A0A8E2F1C0"/>
<evidence type="ECO:0000256" key="9">
    <source>
        <dbReference type="SAM" id="MobiDB-lite"/>
    </source>
</evidence>
<accession>A0A8E2F1C0</accession>
<evidence type="ECO:0000313" key="11">
    <source>
        <dbReference type="Proteomes" id="UP000250140"/>
    </source>
</evidence>
<dbReference type="Pfam" id="PF10018">
    <property type="entry name" value="Med4"/>
    <property type="match status" value="1"/>
</dbReference>
<dbReference type="GO" id="GO:0016592">
    <property type="term" value="C:mediator complex"/>
    <property type="evidence" value="ECO:0007669"/>
    <property type="project" value="InterPro"/>
</dbReference>
<evidence type="ECO:0000256" key="6">
    <source>
        <dbReference type="ARBA" id="ARBA00023242"/>
    </source>
</evidence>
<keyword evidence="11" id="KW-1185">Reference proteome</keyword>
<comment type="subunit">
    <text evidence="8">Component of the Mediator complex.</text>
</comment>
<feature type="compositionally biased region" description="Basic and acidic residues" evidence="9">
    <location>
        <begin position="229"/>
        <end position="258"/>
    </location>
</feature>
<dbReference type="PANTHER" id="PTHR13208">
    <property type="entry name" value="MEDIATOR OF RNA POLYMERASE II TRANSCRIPTION SUBUNIT 4"/>
    <property type="match status" value="1"/>
</dbReference>
<dbReference type="EMBL" id="KV749625">
    <property type="protein sequence ID" value="OCL08649.1"/>
    <property type="molecule type" value="Genomic_DNA"/>
</dbReference>
<evidence type="ECO:0000256" key="4">
    <source>
        <dbReference type="ARBA" id="ARBA00023015"/>
    </source>
</evidence>
<comment type="subcellular location">
    <subcellularLocation>
        <location evidence="1 8">Nucleus</location>
    </subcellularLocation>
</comment>
<keyword evidence="5 8" id="KW-0804">Transcription</keyword>
<sequence>MDAILQTQFQRVETALNTLIESITSYNPSPQAALDLVAADDELSKGLEQLATHQANYARILSLRQSAETLEGQVKGSLSVLADIRKELLETPTTTFSASSLDVPFDELLAYAKHISKYTVPPTFRPAFPKEDANTEPADSGDVRMSNGVTTPSAVQDAIGDATKDKAEGKGMLSLTKEQRDWLEHPERLPFVPWPAEDVIRRGGLGQIQSMVEQGKDPTKVLGPAEQEAENKRLAEEEERERREREEAETEDMRRRESILAAGSRQQQAPTVFGGLDMYDPDDYE</sequence>
<evidence type="ECO:0000256" key="7">
    <source>
        <dbReference type="ARBA" id="ARBA00031257"/>
    </source>
</evidence>
<dbReference type="Proteomes" id="UP000250140">
    <property type="component" value="Unassembled WGS sequence"/>
</dbReference>
<dbReference type="GO" id="GO:0003712">
    <property type="term" value="F:transcription coregulator activity"/>
    <property type="evidence" value="ECO:0007669"/>
    <property type="project" value="InterPro"/>
</dbReference>
<evidence type="ECO:0000313" key="10">
    <source>
        <dbReference type="EMBL" id="OCL08649.1"/>
    </source>
</evidence>
<name>A0A8E2F1C0_9PEZI</name>
<evidence type="ECO:0000256" key="5">
    <source>
        <dbReference type="ARBA" id="ARBA00023163"/>
    </source>
</evidence>
<gene>
    <name evidence="8" type="primary">MED4</name>
    <name evidence="10" type="ORF">AOQ84DRAFT_339975</name>
</gene>
<dbReference type="GO" id="GO:0070847">
    <property type="term" value="C:core mediator complex"/>
    <property type="evidence" value="ECO:0007669"/>
    <property type="project" value="TreeGrafter"/>
</dbReference>